<dbReference type="Proteomes" id="UP000639516">
    <property type="component" value="Unassembled WGS sequence"/>
</dbReference>
<evidence type="ECO:0000313" key="2">
    <source>
        <dbReference type="Proteomes" id="UP000639516"/>
    </source>
</evidence>
<dbReference type="EMBL" id="JAATTO010000058">
    <property type="protein sequence ID" value="MBC9982923.1"/>
    <property type="molecule type" value="Genomic_DNA"/>
</dbReference>
<evidence type="ECO:0008006" key="3">
    <source>
        <dbReference type="Google" id="ProtNLM"/>
    </source>
</evidence>
<accession>A0ABR7UG98</accession>
<evidence type="ECO:0000313" key="1">
    <source>
        <dbReference type="EMBL" id="MBC9982923.1"/>
    </source>
</evidence>
<comment type="caution">
    <text evidence="1">The sequence shown here is derived from an EMBL/GenBank/DDBJ whole genome shotgun (WGS) entry which is preliminary data.</text>
</comment>
<name>A0ABR7UG98_9BRAD</name>
<keyword evidence="2" id="KW-1185">Reference proteome</keyword>
<organism evidence="1 2">
    <name type="scientific">Bradyrhizobium campsiandrae</name>
    <dbReference type="NCBI Taxonomy" id="1729892"/>
    <lineage>
        <taxon>Bacteria</taxon>
        <taxon>Pseudomonadati</taxon>
        <taxon>Pseudomonadota</taxon>
        <taxon>Alphaproteobacteria</taxon>
        <taxon>Hyphomicrobiales</taxon>
        <taxon>Nitrobacteraceae</taxon>
        <taxon>Bradyrhizobium</taxon>
    </lineage>
</organism>
<protein>
    <recommendedName>
        <fullName evidence="3">CopG family transcriptional regulator</fullName>
    </recommendedName>
</protein>
<proteinExistence type="predicted"/>
<sequence>MTMTIKVKIPTETAALVQQYVDEARHLDGSRLTIEALVEMLLDDVALVVRRPGCWEAAAMDGLLTSHGYQDGAV</sequence>
<gene>
    <name evidence="1" type="ORF">HA482_32445</name>
</gene>
<reference evidence="1 2" key="1">
    <citation type="journal article" date="2020" name="Arch. Microbiol.">
        <title>Bradyrhizobium campsiandrae sp. nov., a nitrogen-fixing bacterial strain isolated from a native leguminous tree from the Amazon adapted to flooded conditions.</title>
        <authorList>
            <person name="Cabral Michel D."/>
            <person name="Martins da Costa E."/>
            <person name="Azarias Guimaraes A."/>
            <person name="Soares de Carvalho T."/>
            <person name="Santos de Castro Caputo P."/>
            <person name="Willems A."/>
            <person name="de Souza Moreira F.M."/>
        </authorList>
    </citation>
    <scope>NUCLEOTIDE SEQUENCE [LARGE SCALE GENOMIC DNA]</scope>
    <source>
        <strain evidence="2">INPA 384B</strain>
    </source>
</reference>
<dbReference type="RefSeq" id="WP_188106275.1">
    <property type="nucleotide sequence ID" value="NZ_JAANIH010000056.1"/>
</dbReference>